<gene>
    <name evidence="1" type="ORF">ADU59_03025</name>
</gene>
<evidence type="ECO:0008006" key="3">
    <source>
        <dbReference type="Google" id="ProtNLM"/>
    </source>
</evidence>
<dbReference type="AlphaFoldDB" id="A0A1C7P7M8"/>
<evidence type="ECO:0000313" key="2">
    <source>
        <dbReference type="Proteomes" id="UP000093111"/>
    </source>
</evidence>
<sequence>MDARFMTEAEIAKELGVTTAEFKAALPELIEEGFPPPHPLFANRRYWPRVKMFMDWRCGLADDENADVNHTLRRHTKDGQEVW</sequence>
<dbReference type="STRING" id="1612624.ADU59_03025"/>
<reference evidence="1 2" key="1">
    <citation type="journal article" date="2016" name="Syst. Appl. Microbiol.">
        <title>Pararhizobium polonicum sp. nov. isolated from tumors on stone fruit rootstocks.</title>
        <authorList>
            <person name="Pulawska J."/>
            <person name="Kuzmanovic N."/>
            <person name="Willems A."/>
            <person name="Pothier J.F."/>
        </authorList>
    </citation>
    <scope>NUCLEOTIDE SEQUENCE [LARGE SCALE GENOMIC DNA]</scope>
    <source>
        <strain evidence="1 2">F5.1</strain>
    </source>
</reference>
<accession>A0A1C7P7M8</accession>
<keyword evidence="2" id="KW-1185">Reference proteome</keyword>
<evidence type="ECO:0000313" key="1">
    <source>
        <dbReference type="EMBL" id="OBZ97201.1"/>
    </source>
</evidence>
<comment type="caution">
    <text evidence="1">The sequence shown here is derived from an EMBL/GenBank/DDBJ whole genome shotgun (WGS) entry which is preliminary data.</text>
</comment>
<dbReference type="EMBL" id="LGLV01000004">
    <property type="protein sequence ID" value="OBZ97201.1"/>
    <property type="molecule type" value="Genomic_DNA"/>
</dbReference>
<organism evidence="1 2">
    <name type="scientific">Pararhizobium polonicum</name>
    <dbReference type="NCBI Taxonomy" id="1612624"/>
    <lineage>
        <taxon>Bacteria</taxon>
        <taxon>Pseudomonadati</taxon>
        <taxon>Pseudomonadota</taxon>
        <taxon>Alphaproteobacteria</taxon>
        <taxon>Hyphomicrobiales</taxon>
        <taxon>Rhizobiaceae</taxon>
        <taxon>Rhizobium/Agrobacterium group</taxon>
        <taxon>Pararhizobium</taxon>
    </lineage>
</organism>
<protein>
    <recommendedName>
        <fullName evidence="3">Winged helix-turn-helix domain-containing protein</fullName>
    </recommendedName>
</protein>
<proteinExistence type="predicted"/>
<name>A0A1C7P7M8_9HYPH</name>
<dbReference type="Proteomes" id="UP000093111">
    <property type="component" value="Unassembled WGS sequence"/>
</dbReference>